<dbReference type="PRINTS" id="PR00812">
    <property type="entry name" value="BCTERIALGSPF"/>
</dbReference>
<evidence type="ECO:0000256" key="2">
    <source>
        <dbReference type="ARBA" id="ARBA00005745"/>
    </source>
</evidence>
<dbReference type="PANTHER" id="PTHR30012">
    <property type="entry name" value="GENERAL SECRETION PATHWAY PROTEIN"/>
    <property type="match status" value="1"/>
</dbReference>
<dbReference type="InterPro" id="IPR042094">
    <property type="entry name" value="T2SS_GspF_sf"/>
</dbReference>
<evidence type="ECO:0000256" key="7">
    <source>
        <dbReference type="ARBA" id="ARBA00023136"/>
    </source>
</evidence>
<name>A0A0G1JE08_UNCKA</name>
<comment type="similarity">
    <text evidence="2">Belongs to the GSP F family.</text>
</comment>
<feature type="domain" description="Type II secretion system protein GspF" evidence="9">
    <location>
        <begin position="270"/>
        <end position="391"/>
    </location>
</feature>
<dbReference type="Proteomes" id="UP000034783">
    <property type="component" value="Unassembled WGS sequence"/>
</dbReference>
<evidence type="ECO:0000256" key="1">
    <source>
        <dbReference type="ARBA" id="ARBA00004429"/>
    </source>
</evidence>
<comment type="subcellular location">
    <subcellularLocation>
        <location evidence="1">Cell inner membrane</location>
        <topology evidence="1">Multi-pass membrane protein</topology>
    </subcellularLocation>
</comment>
<keyword evidence="7 8" id="KW-0472">Membrane</keyword>
<dbReference type="PANTHER" id="PTHR30012:SF0">
    <property type="entry name" value="TYPE II SECRETION SYSTEM PROTEIN F-RELATED"/>
    <property type="match status" value="1"/>
</dbReference>
<dbReference type="InterPro" id="IPR003004">
    <property type="entry name" value="GspF/PilC"/>
</dbReference>
<evidence type="ECO:0000259" key="9">
    <source>
        <dbReference type="Pfam" id="PF00482"/>
    </source>
</evidence>
<organism evidence="10 11">
    <name type="scientific">candidate division WWE3 bacterium GW2011_GWB1_44_4</name>
    <dbReference type="NCBI Taxonomy" id="1619116"/>
    <lineage>
        <taxon>Bacteria</taxon>
        <taxon>Katanobacteria</taxon>
    </lineage>
</organism>
<keyword evidence="4" id="KW-0997">Cell inner membrane</keyword>
<keyword evidence="6 8" id="KW-1133">Transmembrane helix</keyword>
<dbReference type="InterPro" id="IPR018076">
    <property type="entry name" value="T2SS_GspF_dom"/>
</dbReference>
<evidence type="ECO:0000313" key="10">
    <source>
        <dbReference type="EMBL" id="KKT69555.1"/>
    </source>
</evidence>
<feature type="transmembrane region" description="Helical" evidence="8">
    <location>
        <begin position="167"/>
        <end position="188"/>
    </location>
</feature>
<feature type="transmembrane region" description="Helical" evidence="8">
    <location>
        <begin position="372"/>
        <end position="393"/>
    </location>
</feature>
<reference evidence="10 11" key="1">
    <citation type="journal article" date="2015" name="Nature">
        <title>rRNA introns, odd ribosomes, and small enigmatic genomes across a large radiation of phyla.</title>
        <authorList>
            <person name="Brown C.T."/>
            <person name="Hug L.A."/>
            <person name="Thomas B.C."/>
            <person name="Sharon I."/>
            <person name="Castelle C.J."/>
            <person name="Singh A."/>
            <person name="Wilkins M.J."/>
            <person name="Williams K.H."/>
            <person name="Banfield J.F."/>
        </authorList>
    </citation>
    <scope>NUCLEOTIDE SEQUENCE [LARGE SCALE GENOMIC DNA]</scope>
</reference>
<evidence type="ECO:0000256" key="8">
    <source>
        <dbReference type="SAM" id="Phobius"/>
    </source>
</evidence>
<sequence>MRYKYTAKDTTGKIVYGEIDAATQEKVANVLKEQSLYPIDVEEVKSGFMGLVANLGGVSTADVVVFTRQFSTMISAGLSVSRCLRVLYEQTTSEKFRTIIGDIDTQVASGTSLSNAFARYPTVFSNTFIALCKAGESSGKLDDVLQKLADTLERDADIKGRFKTAMIYPTIICVAMLGVFVLMMIVVVPRLSELYTSMNVELPGITKLMIGISDFMLNYKFVLIPAIAMAIFGIKILLATPEGRTYWSEFMFAVPVLGKVNKLKDYTLLTRTLSMLLTSGVSLVEALGISADVVSSLQLRVALRYAMSQVERGVFLSNAMSQNKLFPPMFYKIVQVGEETGNLDTVLSRLSTYYTNETDTAISRLSAALEPFILVFLGVGVGGLILSIITPIYKITASI</sequence>
<keyword evidence="3" id="KW-1003">Cell membrane</keyword>
<protein>
    <submittedName>
        <fullName evidence="10">Type II secretion system F domain protein</fullName>
    </submittedName>
</protein>
<dbReference type="Pfam" id="PF00482">
    <property type="entry name" value="T2SSF"/>
    <property type="match status" value="2"/>
</dbReference>
<dbReference type="AlphaFoldDB" id="A0A0G1JE08"/>
<dbReference type="EMBL" id="LCJD01000020">
    <property type="protein sequence ID" value="KKT69555.1"/>
    <property type="molecule type" value="Genomic_DNA"/>
</dbReference>
<evidence type="ECO:0000256" key="3">
    <source>
        <dbReference type="ARBA" id="ARBA00022475"/>
    </source>
</evidence>
<dbReference type="FunFam" id="1.20.81.30:FF:000001">
    <property type="entry name" value="Type II secretion system protein F"/>
    <property type="match status" value="2"/>
</dbReference>
<dbReference type="Gene3D" id="1.20.81.30">
    <property type="entry name" value="Type II secretion system (T2SS), domain F"/>
    <property type="match status" value="2"/>
</dbReference>
<dbReference type="GO" id="GO:0015628">
    <property type="term" value="P:protein secretion by the type II secretion system"/>
    <property type="evidence" value="ECO:0007669"/>
    <property type="project" value="TreeGrafter"/>
</dbReference>
<evidence type="ECO:0000256" key="4">
    <source>
        <dbReference type="ARBA" id="ARBA00022519"/>
    </source>
</evidence>
<keyword evidence="5 8" id="KW-0812">Transmembrane</keyword>
<dbReference type="GO" id="GO:0005886">
    <property type="term" value="C:plasma membrane"/>
    <property type="evidence" value="ECO:0007669"/>
    <property type="project" value="UniProtKB-SubCell"/>
</dbReference>
<feature type="domain" description="Type II secretion system protein GspF" evidence="9">
    <location>
        <begin position="66"/>
        <end position="189"/>
    </location>
</feature>
<comment type="caution">
    <text evidence="10">The sequence shown here is derived from an EMBL/GenBank/DDBJ whole genome shotgun (WGS) entry which is preliminary data.</text>
</comment>
<evidence type="ECO:0000256" key="6">
    <source>
        <dbReference type="ARBA" id="ARBA00022989"/>
    </source>
</evidence>
<evidence type="ECO:0000256" key="5">
    <source>
        <dbReference type="ARBA" id="ARBA00022692"/>
    </source>
</evidence>
<gene>
    <name evidence="10" type="ORF">UW65_C0020G0004</name>
</gene>
<accession>A0A0G1JE08</accession>
<proteinExistence type="inferred from homology"/>
<feature type="transmembrane region" description="Helical" evidence="8">
    <location>
        <begin position="217"/>
        <end position="238"/>
    </location>
</feature>
<evidence type="ECO:0000313" key="11">
    <source>
        <dbReference type="Proteomes" id="UP000034783"/>
    </source>
</evidence>